<accession>A0A1Y1KPK9</accession>
<dbReference type="CDD" id="cd05481">
    <property type="entry name" value="retropepsin_like_LTR_1"/>
    <property type="match status" value="1"/>
</dbReference>
<dbReference type="EMBL" id="GEZM01079607">
    <property type="protein sequence ID" value="JAV62391.1"/>
    <property type="molecule type" value="Transcribed_RNA"/>
</dbReference>
<name>A0A1Y1KPK9_PHOPY</name>
<evidence type="ECO:0000313" key="2">
    <source>
        <dbReference type="EMBL" id="JAV62391.1"/>
    </source>
</evidence>
<dbReference type="PANTHER" id="PTHR33198">
    <property type="entry name" value="ANK_REP_REGION DOMAIN-CONTAINING PROTEIN-RELATED"/>
    <property type="match status" value="1"/>
</dbReference>
<evidence type="ECO:0000259" key="1">
    <source>
        <dbReference type="Pfam" id="PF14893"/>
    </source>
</evidence>
<dbReference type="Gene3D" id="2.40.70.10">
    <property type="entry name" value="Acid Proteases"/>
    <property type="match status" value="1"/>
</dbReference>
<organism evidence="2">
    <name type="scientific">Photinus pyralis</name>
    <name type="common">Common eastern firefly</name>
    <name type="synonym">Lampyris pyralis</name>
    <dbReference type="NCBI Taxonomy" id="7054"/>
    <lineage>
        <taxon>Eukaryota</taxon>
        <taxon>Metazoa</taxon>
        <taxon>Ecdysozoa</taxon>
        <taxon>Arthropoda</taxon>
        <taxon>Hexapoda</taxon>
        <taxon>Insecta</taxon>
        <taxon>Pterygota</taxon>
        <taxon>Neoptera</taxon>
        <taxon>Endopterygota</taxon>
        <taxon>Coleoptera</taxon>
        <taxon>Polyphaga</taxon>
        <taxon>Elateriformia</taxon>
        <taxon>Elateroidea</taxon>
        <taxon>Lampyridae</taxon>
        <taxon>Lampyrinae</taxon>
        <taxon>Photinus</taxon>
    </lineage>
</organism>
<feature type="domain" description="Paraneoplastic antigen Ma-like C-terminal" evidence="1">
    <location>
        <begin position="20"/>
        <end position="124"/>
    </location>
</feature>
<dbReference type="AlphaFoldDB" id="A0A1Y1KPK9"/>
<protein>
    <recommendedName>
        <fullName evidence="1">Paraneoplastic antigen Ma-like C-terminal domain-containing protein</fullName>
    </recommendedName>
</protein>
<dbReference type="EMBL" id="GEZM01079598">
    <property type="protein sequence ID" value="JAV62392.1"/>
    <property type="molecule type" value="Transcribed_RNA"/>
</dbReference>
<dbReference type="Pfam" id="PF14893">
    <property type="entry name" value="PNMA"/>
    <property type="match status" value="1"/>
</dbReference>
<dbReference type="PANTHER" id="PTHR33198:SF20">
    <property type="entry name" value="RETROTRANSPOSON GAG DOMAIN-CONTAINING PROTEIN"/>
    <property type="match status" value="1"/>
</dbReference>
<reference evidence="2" key="1">
    <citation type="journal article" date="2016" name="Sci. Rep.">
        <title>Molecular characterization of firefly nuptial gifts: a multi-omics approach sheds light on postcopulatory sexual selection.</title>
        <authorList>
            <person name="Al-Wathiqui N."/>
            <person name="Fallon T.R."/>
            <person name="South A."/>
            <person name="Weng J.K."/>
            <person name="Lewis S.M."/>
        </authorList>
    </citation>
    <scope>NUCLEOTIDE SEQUENCE</scope>
</reference>
<sequence length="431" mass="49153">MEGLKPPSPMSLEGDVGVNFRKWKQQFEMFMLASGLDVKASVSSEQKVAILLHSIGSEVYEIYTTLELSDEERKSWKEVLKKLEVYFKPKENETINRHMFHTRRQKDGESIDSFVTDLKKLAQSCNFGDVKDSLIRDIIVCGVIDHKVRDALLRETELDLKKCVDMCRAAELANLQSKQIGECGSQIDAVSRKPKYKKDTRDDHHGKQSRCKACGLKHGKVCPAFRKMCHKCKQYNHFAVMCPSNVSSSSSKKAKVYEVQESSSELEETDGDEMFVGMVKKKEDNVKYVNGISEWFQKINVGKHSINCKVDTGADVNILNLKVAKDLNLYVRPSKVKLKSYNDSKIDVVGKTTLECRIKEKKYDVDFQVVDLDAPCIIGLPFIEKFQLLKKVHAVEQNNVEYLTLLSCSDSLHERTVRVNMTRQRFGVVFI</sequence>
<dbReference type="InterPro" id="IPR048270">
    <property type="entry name" value="PNMA_C"/>
</dbReference>
<dbReference type="InterPro" id="IPR021109">
    <property type="entry name" value="Peptidase_aspartic_dom_sf"/>
</dbReference>
<dbReference type="SUPFAM" id="SSF50630">
    <property type="entry name" value="Acid proteases"/>
    <property type="match status" value="1"/>
</dbReference>
<proteinExistence type="predicted"/>